<dbReference type="PRINTS" id="PR00502">
    <property type="entry name" value="NUDIXFAMILY"/>
</dbReference>
<dbReference type="InterPro" id="IPR015797">
    <property type="entry name" value="NUDIX_hydrolase-like_dom_sf"/>
</dbReference>
<evidence type="ECO:0000256" key="4">
    <source>
        <dbReference type="ARBA" id="ARBA00022842"/>
    </source>
</evidence>
<keyword evidence="3 5" id="KW-0378">Hydrolase</keyword>
<dbReference type="Proteomes" id="UP000727056">
    <property type="component" value="Unassembled WGS sequence"/>
</dbReference>
<evidence type="ECO:0000256" key="5">
    <source>
        <dbReference type="RuleBase" id="RU003476"/>
    </source>
</evidence>
<comment type="caution">
    <text evidence="8">The sequence shown here is derived from an EMBL/GenBank/DDBJ whole genome shotgun (WGS) entry which is preliminary data.</text>
</comment>
<dbReference type="PANTHER" id="PTHR43046">
    <property type="entry name" value="GDP-MANNOSE MANNOSYL HYDROLASE"/>
    <property type="match status" value="1"/>
</dbReference>
<dbReference type="PANTHER" id="PTHR43046:SF12">
    <property type="entry name" value="GDP-MANNOSE MANNOSYL HYDROLASE"/>
    <property type="match status" value="1"/>
</dbReference>
<comment type="cofactor">
    <cofactor evidence="1">
        <name>Mg(2+)</name>
        <dbReference type="ChEBI" id="CHEBI:18420"/>
    </cofactor>
</comment>
<accession>A0ABX1C7B5</accession>
<dbReference type="CDD" id="cd18876">
    <property type="entry name" value="NUDIX_Hydrolase"/>
    <property type="match status" value="1"/>
</dbReference>
<organism evidence="8 9">
    <name type="scientific">Streptomyces bohaiensis</name>
    <dbReference type="NCBI Taxonomy" id="1431344"/>
    <lineage>
        <taxon>Bacteria</taxon>
        <taxon>Bacillati</taxon>
        <taxon>Actinomycetota</taxon>
        <taxon>Actinomycetes</taxon>
        <taxon>Kitasatosporales</taxon>
        <taxon>Streptomycetaceae</taxon>
        <taxon>Streptomyces</taxon>
    </lineage>
</organism>
<evidence type="ECO:0000256" key="6">
    <source>
        <dbReference type="SAM" id="MobiDB-lite"/>
    </source>
</evidence>
<dbReference type="InterPro" id="IPR020084">
    <property type="entry name" value="NUDIX_hydrolase_CS"/>
</dbReference>
<protein>
    <submittedName>
        <fullName evidence="8">NUDIX domain-containing protein</fullName>
    </submittedName>
</protein>
<gene>
    <name evidence="8" type="ORF">HCN52_04025</name>
</gene>
<reference evidence="8 9" key="1">
    <citation type="submission" date="2020-03" db="EMBL/GenBank/DDBJ databases">
        <title>Draft genome of Streptomyces sp. ventii, isolated from the Axial Seamount in the Pacific Ocean, and resequencing of the two type strains Streptomyces lonarensis strain NCL 716 and Streptomyces bohaiensis strain 11A07.</title>
        <authorList>
            <person name="Loughran R.M."/>
            <person name="Pfannmuller K.M."/>
            <person name="Wasson B.J."/>
            <person name="Deadmond M.C."/>
            <person name="Paddock B.E."/>
            <person name="Koyack M.J."/>
            <person name="Gallegos D.A."/>
            <person name="Mitchell E.A."/>
            <person name="Ushijima B."/>
            <person name="Saw J.H."/>
            <person name="Mcphail K.L."/>
            <person name="Videau P."/>
        </authorList>
    </citation>
    <scope>NUCLEOTIDE SEQUENCE [LARGE SCALE GENOMIC DNA]</scope>
    <source>
        <strain evidence="8 9">11A07</strain>
    </source>
</reference>
<evidence type="ECO:0000256" key="1">
    <source>
        <dbReference type="ARBA" id="ARBA00001946"/>
    </source>
</evidence>
<evidence type="ECO:0000259" key="7">
    <source>
        <dbReference type="PROSITE" id="PS51462"/>
    </source>
</evidence>
<sequence length="214" mass="23095">MKSSAPSPADPEAWNAYLAEGNARQARKRVSADAIVRDPEGRVLLVKPTYKPGWDLPGGMAEENEAPEDAVRRELAEELGLEVSARRLLVVDWVAPHGPWDDQLAFIFDGGTLDGVRVDRLQPQEDDGEVAEIAFVLPGQVTTWLSERAGPRCAAALGGWTRAARSICGTAYRSVGKRGRNPARRMPAGSSPVDTAPWERHRPGPLLVCEGGPG</sequence>
<comment type="similarity">
    <text evidence="2 5">Belongs to the Nudix hydrolase family.</text>
</comment>
<feature type="region of interest" description="Disordered" evidence="6">
    <location>
        <begin position="176"/>
        <end position="204"/>
    </location>
</feature>
<evidence type="ECO:0000313" key="8">
    <source>
        <dbReference type="EMBL" id="NJQ14126.1"/>
    </source>
</evidence>
<dbReference type="PROSITE" id="PS51462">
    <property type="entry name" value="NUDIX"/>
    <property type="match status" value="1"/>
</dbReference>
<feature type="domain" description="Nudix hydrolase" evidence="7">
    <location>
        <begin position="27"/>
        <end position="158"/>
    </location>
</feature>
<dbReference type="Gene3D" id="3.90.79.10">
    <property type="entry name" value="Nucleoside Triphosphate Pyrophosphohydrolase"/>
    <property type="match status" value="1"/>
</dbReference>
<dbReference type="SUPFAM" id="SSF55811">
    <property type="entry name" value="Nudix"/>
    <property type="match status" value="1"/>
</dbReference>
<proteinExistence type="inferred from homology"/>
<dbReference type="EMBL" id="JAAVJC010000016">
    <property type="protein sequence ID" value="NJQ14126.1"/>
    <property type="molecule type" value="Genomic_DNA"/>
</dbReference>
<dbReference type="PROSITE" id="PS00893">
    <property type="entry name" value="NUDIX_BOX"/>
    <property type="match status" value="1"/>
</dbReference>
<dbReference type="InterPro" id="IPR000086">
    <property type="entry name" value="NUDIX_hydrolase_dom"/>
</dbReference>
<evidence type="ECO:0000256" key="2">
    <source>
        <dbReference type="ARBA" id="ARBA00005582"/>
    </source>
</evidence>
<keyword evidence="4" id="KW-0460">Magnesium</keyword>
<evidence type="ECO:0000313" key="9">
    <source>
        <dbReference type="Proteomes" id="UP000727056"/>
    </source>
</evidence>
<name>A0ABX1C7B5_9ACTN</name>
<dbReference type="InterPro" id="IPR020476">
    <property type="entry name" value="Nudix_hydrolase"/>
</dbReference>
<keyword evidence="9" id="KW-1185">Reference proteome</keyword>
<evidence type="ECO:0000256" key="3">
    <source>
        <dbReference type="ARBA" id="ARBA00022801"/>
    </source>
</evidence>
<dbReference type="RefSeq" id="WP_168086960.1">
    <property type="nucleotide sequence ID" value="NZ_BHZH01000035.1"/>
</dbReference>
<dbReference type="Pfam" id="PF00293">
    <property type="entry name" value="NUDIX"/>
    <property type="match status" value="1"/>
</dbReference>